<accession>A0A9N7MYV9</accession>
<evidence type="ECO:0000313" key="1">
    <source>
        <dbReference type="EMBL" id="CAA0822384.1"/>
    </source>
</evidence>
<dbReference type="OrthoDB" id="1742963at2759"/>
<organism evidence="1 2">
    <name type="scientific">Striga hermonthica</name>
    <name type="common">Purple witchweed</name>
    <name type="synonym">Buchnera hermonthica</name>
    <dbReference type="NCBI Taxonomy" id="68872"/>
    <lineage>
        <taxon>Eukaryota</taxon>
        <taxon>Viridiplantae</taxon>
        <taxon>Streptophyta</taxon>
        <taxon>Embryophyta</taxon>
        <taxon>Tracheophyta</taxon>
        <taxon>Spermatophyta</taxon>
        <taxon>Magnoliopsida</taxon>
        <taxon>eudicotyledons</taxon>
        <taxon>Gunneridae</taxon>
        <taxon>Pentapetalae</taxon>
        <taxon>asterids</taxon>
        <taxon>lamiids</taxon>
        <taxon>Lamiales</taxon>
        <taxon>Orobanchaceae</taxon>
        <taxon>Buchnereae</taxon>
        <taxon>Striga</taxon>
    </lineage>
</organism>
<dbReference type="Proteomes" id="UP001153555">
    <property type="component" value="Unassembled WGS sequence"/>
</dbReference>
<evidence type="ECO:0008006" key="3">
    <source>
        <dbReference type="Google" id="ProtNLM"/>
    </source>
</evidence>
<dbReference type="EMBL" id="CACSLK010023397">
    <property type="protein sequence ID" value="CAA0822384.1"/>
    <property type="molecule type" value="Genomic_DNA"/>
</dbReference>
<keyword evidence="2" id="KW-1185">Reference proteome</keyword>
<comment type="caution">
    <text evidence="1">The sequence shown here is derived from an EMBL/GenBank/DDBJ whole genome shotgun (WGS) entry which is preliminary data.</text>
</comment>
<gene>
    <name evidence="1" type="ORF">SHERM_19859</name>
</gene>
<name>A0A9N7MYV9_STRHE</name>
<evidence type="ECO:0000313" key="2">
    <source>
        <dbReference type="Proteomes" id="UP001153555"/>
    </source>
</evidence>
<protein>
    <recommendedName>
        <fullName evidence="3">Reverse transcriptase zinc-binding domain-containing protein</fullName>
    </recommendedName>
</protein>
<reference evidence="1" key="1">
    <citation type="submission" date="2019-12" db="EMBL/GenBank/DDBJ databases">
        <authorList>
            <person name="Scholes J."/>
        </authorList>
    </citation>
    <scope>NUCLEOTIDE SEQUENCE</scope>
</reference>
<dbReference type="AlphaFoldDB" id="A0A9N7MYV9"/>
<proteinExistence type="predicted"/>
<sequence length="203" mass="23996">MKQVFRAISRPETLMGGLMRAKYFRDKKWWNMKAKDNHSWLWKCWLKSAKWLRRGLRVRIGNGKDTLIWEAPWIPTNPHVGLSREYADKGGLTWVSQLILEDRVVWNRALISNTFDRVDAEEILSIPLRNLNHPDTVIWHFDEKGHFSVKSANTLISNLTDNQSTLTVAESSSRGAVEKKRWKRIRVLAVHNKFKYFLWRVIR</sequence>